<dbReference type="AlphaFoldDB" id="A0A812I3H9"/>
<proteinExistence type="predicted"/>
<dbReference type="Gene3D" id="1.10.443.10">
    <property type="entry name" value="Intergrase catalytic core"/>
    <property type="match status" value="1"/>
</dbReference>
<dbReference type="InterPro" id="IPR013762">
    <property type="entry name" value="Integrase-like_cat_sf"/>
</dbReference>
<evidence type="ECO:0000313" key="4">
    <source>
        <dbReference type="Proteomes" id="UP000604046"/>
    </source>
</evidence>
<keyword evidence="4" id="KW-1185">Reference proteome</keyword>
<dbReference type="Proteomes" id="UP000604046">
    <property type="component" value="Unassembled WGS sequence"/>
</dbReference>
<feature type="compositionally biased region" description="Acidic residues" evidence="2">
    <location>
        <begin position="193"/>
        <end position="203"/>
    </location>
</feature>
<evidence type="ECO:0000256" key="1">
    <source>
        <dbReference type="SAM" id="Coils"/>
    </source>
</evidence>
<protein>
    <submittedName>
        <fullName evidence="3">Uncharacterized protein</fullName>
    </submittedName>
</protein>
<dbReference type="GO" id="GO:0003677">
    <property type="term" value="F:DNA binding"/>
    <property type="evidence" value="ECO:0007669"/>
    <property type="project" value="InterPro"/>
</dbReference>
<accession>A0A812I3H9</accession>
<feature type="region of interest" description="Disordered" evidence="2">
    <location>
        <begin position="190"/>
        <end position="226"/>
    </location>
</feature>
<sequence>MEKTEVIGVVRSVLAQNKVQLKRPGPGGAGSVHRFHGHCLRVSGAQMLSRFGVRVSTIMLIIGRWGSKAIERYIQDAELEGFDLGQADLDPGRKLAKRQKHSEDDSVQRQTTAQIADVEVRLQELAAKVEALQQRPLLVIGKKAHIRDCAEGSKLPRLWTTKCGCWNYGGSAFLRADEPGEKSRCRRCFPQEDASDTESESSAESDRPESSSASGSSECDSEDSPA</sequence>
<evidence type="ECO:0000313" key="3">
    <source>
        <dbReference type="EMBL" id="CAE6969989.1"/>
    </source>
</evidence>
<feature type="coiled-coil region" evidence="1">
    <location>
        <begin position="108"/>
        <end position="135"/>
    </location>
</feature>
<evidence type="ECO:0000256" key="2">
    <source>
        <dbReference type="SAM" id="MobiDB-lite"/>
    </source>
</evidence>
<dbReference type="EMBL" id="CAJNDS010000143">
    <property type="protein sequence ID" value="CAE6969989.1"/>
    <property type="molecule type" value="Genomic_DNA"/>
</dbReference>
<name>A0A812I3H9_9DINO</name>
<gene>
    <name evidence="3" type="ORF">SNAT2548_LOCUS2447</name>
</gene>
<comment type="caution">
    <text evidence="3">The sequence shown here is derived from an EMBL/GenBank/DDBJ whole genome shotgun (WGS) entry which is preliminary data.</text>
</comment>
<keyword evidence="1" id="KW-0175">Coiled coil</keyword>
<dbReference type="GO" id="GO:0015074">
    <property type="term" value="P:DNA integration"/>
    <property type="evidence" value="ECO:0007669"/>
    <property type="project" value="InterPro"/>
</dbReference>
<reference evidence="3" key="1">
    <citation type="submission" date="2021-02" db="EMBL/GenBank/DDBJ databases">
        <authorList>
            <person name="Dougan E. K."/>
            <person name="Rhodes N."/>
            <person name="Thang M."/>
            <person name="Chan C."/>
        </authorList>
    </citation>
    <scope>NUCLEOTIDE SEQUENCE</scope>
</reference>
<dbReference type="GO" id="GO:0006310">
    <property type="term" value="P:DNA recombination"/>
    <property type="evidence" value="ECO:0007669"/>
    <property type="project" value="InterPro"/>
</dbReference>
<organism evidence="3 4">
    <name type="scientific">Symbiodinium natans</name>
    <dbReference type="NCBI Taxonomy" id="878477"/>
    <lineage>
        <taxon>Eukaryota</taxon>
        <taxon>Sar</taxon>
        <taxon>Alveolata</taxon>
        <taxon>Dinophyceae</taxon>
        <taxon>Suessiales</taxon>
        <taxon>Symbiodiniaceae</taxon>
        <taxon>Symbiodinium</taxon>
    </lineage>
</organism>